<evidence type="ECO:0000313" key="2">
    <source>
        <dbReference type="Proteomes" id="UP000478837"/>
    </source>
</evidence>
<dbReference type="EMBL" id="JAAAWP010000004">
    <property type="protein sequence ID" value="NDW21668.1"/>
    <property type="molecule type" value="Genomic_DNA"/>
</dbReference>
<evidence type="ECO:0000313" key="1">
    <source>
        <dbReference type="EMBL" id="NDW21668.1"/>
    </source>
</evidence>
<dbReference type="SUPFAM" id="SSF53850">
    <property type="entry name" value="Periplasmic binding protein-like II"/>
    <property type="match status" value="1"/>
</dbReference>
<keyword evidence="2" id="KW-1185">Reference proteome</keyword>
<protein>
    <recommendedName>
        <fullName evidence="3">Solute-binding protein family 3/N-terminal domain-containing protein</fullName>
    </recommendedName>
</protein>
<reference evidence="1 2" key="1">
    <citation type="submission" date="2020-01" db="EMBL/GenBank/DDBJ databases">
        <title>Genomes of bacteria type strains.</title>
        <authorList>
            <person name="Chen J."/>
            <person name="Zhu S."/>
            <person name="Yang J."/>
        </authorList>
    </citation>
    <scope>NUCLEOTIDE SEQUENCE [LARGE SCALE GENOMIC DNA]</scope>
    <source>
        <strain evidence="1 2">LMG 22958</strain>
    </source>
</reference>
<dbReference type="Proteomes" id="UP000478837">
    <property type="component" value="Unassembled WGS sequence"/>
</dbReference>
<dbReference type="AlphaFoldDB" id="A0A6L9MTY8"/>
<dbReference type="RefSeq" id="WP_163111619.1">
    <property type="nucleotide sequence ID" value="NZ_JAAAWP010000004.1"/>
</dbReference>
<name>A0A6L9MTY8_9ALTE</name>
<evidence type="ECO:0008006" key="3">
    <source>
        <dbReference type="Google" id="ProtNLM"/>
    </source>
</evidence>
<sequence>MNVNAVGFSVGGALTVEAETGFDAKNRVRENQEKGITEEERLSITWAINPAPPFFIFEGKYRAQGICDALVKQLKPIMSDVKHETVVMPQSRVNLHTEENENLCFPCVIQREHNTTWRFSNATTLYPPLGIIALPKTIEPFLDENGRVSLKALVKSNKLTFAQPISRKYPDALQVLVDSLKQTPRYAPIAGTEATTRVLRQLEYGRVDFTLEYPSILKYFTLTEGDSKLQFYYTSELGEEKIPGAVGCTNNAWGKEAIDRINAALDEVVNSPVYRASQEFWQN</sequence>
<comment type="caution">
    <text evidence="1">The sequence shown here is derived from an EMBL/GenBank/DDBJ whole genome shotgun (WGS) entry which is preliminary data.</text>
</comment>
<gene>
    <name evidence="1" type="ORF">GTW09_09075</name>
</gene>
<proteinExistence type="predicted"/>
<accession>A0A6L9MTY8</accession>
<organism evidence="1 2">
    <name type="scientific">Alteromonas hispanica</name>
    <dbReference type="NCBI Taxonomy" id="315421"/>
    <lineage>
        <taxon>Bacteria</taxon>
        <taxon>Pseudomonadati</taxon>
        <taxon>Pseudomonadota</taxon>
        <taxon>Gammaproteobacteria</taxon>
        <taxon>Alteromonadales</taxon>
        <taxon>Alteromonadaceae</taxon>
        <taxon>Alteromonas/Salinimonas group</taxon>
        <taxon>Alteromonas</taxon>
    </lineage>
</organism>